<dbReference type="InterPro" id="IPR056881">
    <property type="entry name" value="Mug62_dom"/>
</dbReference>
<dbReference type="InterPro" id="IPR045851">
    <property type="entry name" value="AMP-bd_C_sf"/>
</dbReference>
<feature type="compositionally biased region" description="Polar residues" evidence="1">
    <location>
        <begin position="1678"/>
        <end position="1689"/>
    </location>
</feature>
<dbReference type="GO" id="GO:0005829">
    <property type="term" value="C:cytosol"/>
    <property type="evidence" value="ECO:0007669"/>
    <property type="project" value="TreeGrafter"/>
</dbReference>
<dbReference type="Pfam" id="PF06464">
    <property type="entry name" value="DMAP_binding"/>
    <property type="match status" value="1"/>
</dbReference>
<feature type="region of interest" description="Disordered" evidence="1">
    <location>
        <begin position="43"/>
        <end position="93"/>
    </location>
</feature>
<dbReference type="Gene3D" id="3.40.50.12780">
    <property type="entry name" value="N-terminal domain of ligase-like"/>
    <property type="match status" value="4"/>
</dbReference>
<reference evidence="3" key="1">
    <citation type="submission" date="2022-11" db="EMBL/GenBank/DDBJ databases">
        <authorList>
            <person name="Petersen C."/>
        </authorList>
    </citation>
    <scope>NUCLEOTIDE SEQUENCE</scope>
    <source>
        <strain evidence="3">IBT 34128</strain>
    </source>
</reference>
<dbReference type="PANTHER" id="PTHR22754:SF32">
    <property type="entry name" value="DISCO-INTERACTING PROTEIN 2"/>
    <property type="match status" value="1"/>
</dbReference>
<dbReference type="SMART" id="SM01137">
    <property type="entry name" value="DMAP_binding"/>
    <property type="match status" value="1"/>
</dbReference>
<proteinExistence type="predicted"/>
<dbReference type="Pfam" id="PF24919">
    <property type="entry name" value="Mug62"/>
    <property type="match status" value="1"/>
</dbReference>
<evidence type="ECO:0000256" key="1">
    <source>
        <dbReference type="SAM" id="MobiDB-lite"/>
    </source>
</evidence>
<feature type="region of interest" description="Disordered" evidence="1">
    <location>
        <begin position="672"/>
        <end position="710"/>
    </location>
</feature>
<dbReference type="RefSeq" id="XP_056509364.1">
    <property type="nucleotide sequence ID" value="XM_056656564.1"/>
</dbReference>
<gene>
    <name evidence="3" type="ORF">NUU61_006036</name>
</gene>
<name>A0A9W9F086_9EURO</name>
<dbReference type="OrthoDB" id="69964at2759"/>
<sequence>MAEETPELQAALRELDRELEEGDITEKGYQKRRTLLLSQFLGPNKPLEINPHADAALDNPHDDIQGPPAILSVRPPTADSTKHGLTSPTYAGGYDSMQSSGSLGYSQGVSMDMPDMSVAPAASYERDSTGMLQPLDRMPSSASYDSLFLPKPAPSGSLGPDGSRTATLVSQNYAFNPNSQPEYVDEPMGAYDPATGVATPYDPASGGPTRQSTMLDSQQGYFSDFAGQQHDDYRDSYGGGFHRYSQSGEAFSPTANMAPPLIPASELPHGPAIEHLLPLEPREIPFGVYDPHDKNTPMSRFDNLPTVLRHRARVHPKQPAYWVLDQKGKEIASITFDKLASRAEKVAQVIRDKSNLYRGDRVALIYRDAEIIEFAVALMGCFIAGVVAVPINSLDDYQSLNLVLTSTQAHLALTTENNLKSFQRDITAQKLNWPRGVEWWKTNEFGSFHPKKKDDTPPLVVPDLAYIEFARAPTGDMRGVVMSHRTIMHQMACLSAILSTVPTDSSARQYGTRGETIISYLDPRQGIGMILSVLFTVYGGHTTVWHEDRAVETAGLYAHLITKYRASVMAADYSGLKIAAYNYQQDPMSTRHFKKNAEPNFSCVKICLIDTLTLDPEFHEILADRWLRPMRNPRAREIVTPMLCLPEHGGMTISMRDWLGGEERMGCSLTHEMDPAARDSSKKDDSKLEKSENNTGFGSSLLGGGSRVSAPKEHAKNELAEVLLDKEALKSNEIVVLAMGEDARKYASSMPHAVRVGAFGYPIPDATLAIVDPETNLLCTPNVIGEIWIDSPSLSGGFWALPKHTEAIFHARPYKFEEANPTPILVEPEFLRTGLLGCVIEGKLFVLGLYEDRLRQKVEWVEHGQELIEHRYFFVQHLIVSILKNVPKIHDCTAFDVFVNDEHLPVIVLESYSASTAPTTSGGPPRQLDSVLLESLAERCMEVLYQEHHLRVYCVLLTAPNTLPRVTKNGRQEIGNMLCRREFEAGNLQAVHVKFGVERAVMNLPVGIDPEGGIWSPLALASRQDILAYQEKQYSGVDYRDVVMDDRTSTPLSNFNTIVDLLQWRVSRQAEELAYCTIDGRGKEGKGITWKKFDLKVSAVATYLKNKVKVRPGDHLVLMYTHSEEYIYAIHACFCLGAVVIPLAPIDQNRLSEDAPAFLHVINDFNVKAIIVNSEVDHVMRQKLVSQHIKQSAQVLRIGVPAIYNTAKPSKQSHGCRELGYTMKDTWLQGNLPALVWTYWTPDQRRVSVHIGHDTVMGMCKVQKETCQMTSSRPVLGSVRSTLGLGFLYTCLMGIYVGAPTYLVSPVDFAQNPMALFVTLSRYKIKDTYATSQMLDYAMTAMAAKGFQLQELKNLMISAEGRPRPDIYQRVRLHFASASLDRTSINTVYSHVLNPMVATRSYMCIEPIELWLDIRSLRQGLIFPVDPDADPTALLLQDSGMVPVNTQIAIVNPETCTLAHVGEYGEIWVQSDACAQGFYKSKQEFDAERLNGRVADGDPSVPYIRTGDLGFLHNVTRPIGPGGQVVEMQVLFVLGSIGETFEVNGLNHFPMDIENSVERCHRNIMNGGCAIFQAGGLIVVVVEVTRKAYLASLVPVIVDSILNEHQVVADIVAFVSHGDFPRSRLGEKQRGKVLASWVTRKLRTIAQFSIRDMEGSDPFGEMPQHRSSRRSSKPDSIMGNSLRRSTLNPENDAPAVPRSPAPVVLEERIEALPSAYQDKPVPALPQELDVPTDNAVAATPVPEPTSAVPHIREPQSATIVSEYDDHPHMLEPVNVPDVSPVSPVSPANDFRFSFDIINTPMDHQSQEPVSPVDPPSTGRDSLPSRQPWRYSSAPGMANTTQDEKPRPGTQESGLIDDWPQEALMYQSTLGAEDSQGVHRTPSSTSAAARKCYDGSGYDS</sequence>
<dbReference type="InterPro" id="IPR000873">
    <property type="entry name" value="AMP-dep_synth/lig_dom"/>
</dbReference>
<evidence type="ECO:0000313" key="4">
    <source>
        <dbReference type="Proteomes" id="UP001141434"/>
    </source>
</evidence>
<dbReference type="Pfam" id="PF23024">
    <property type="entry name" value="AMP-dom_DIP2-like"/>
    <property type="match status" value="1"/>
</dbReference>
<feature type="domain" description="DMAP1-binding" evidence="2">
    <location>
        <begin position="1"/>
        <end position="102"/>
    </location>
</feature>
<organism evidence="3 4">
    <name type="scientific">Penicillium alfredii</name>
    <dbReference type="NCBI Taxonomy" id="1506179"/>
    <lineage>
        <taxon>Eukaryota</taxon>
        <taxon>Fungi</taxon>
        <taxon>Dikarya</taxon>
        <taxon>Ascomycota</taxon>
        <taxon>Pezizomycotina</taxon>
        <taxon>Eurotiomycetes</taxon>
        <taxon>Eurotiomycetidae</taxon>
        <taxon>Eurotiales</taxon>
        <taxon>Aspergillaceae</taxon>
        <taxon>Penicillium</taxon>
    </lineage>
</organism>
<dbReference type="InterPro" id="IPR042099">
    <property type="entry name" value="ANL_N_sf"/>
</dbReference>
<dbReference type="PANTHER" id="PTHR22754">
    <property type="entry name" value="DISCO-INTERACTING PROTEIN 2 DIP2 -RELATED"/>
    <property type="match status" value="1"/>
</dbReference>
<evidence type="ECO:0000259" key="2">
    <source>
        <dbReference type="PROSITE" id="PS51912"/>
    </source>
</evidence>
<dbReference type="Gene3D" id="3.30.300.30">
    <property type="match status" value="2"/>
</dbReference>
<dbReference type="Pfam" id="PF00501">
    <property type="entry name" value="AMP-binding"/>
    <property type="match status" value="2"/>
</dbReference>
<accession>A0A9W9F086</accession>
<dbReference type="SUPFAM" id="SSF56801">
    <property type="entry name" value="Acetyl-CoA synthetase-like"/>
    <property type="match status" value="2"/>
</dbReference>
<comment type="caution">
    <text evidence="3">The sequence shown here is derived from an EMBL/GenBank/DDBJ whole genome shotgun (WGS) entry which is preliminary data.</text>
</comment>
<dbReference type="PROSITE" id="PS51912">
    <property type="entry name" value="DMAP1_BIND"/>
    <property type="match status" value="1"/>
</dbReference>
<dbReference type="InterPro" id="IPR025110">
    <property type="entry name" value="AMP-bd_C"/>
</dbReference>
<dbReference type="Proteomes" id="UP001141434">
    <property type="component" value="Unassembled WGS sequence"/>
</dbReference>
<reference evidence="3" key="2">
    <citation type="journal article" date="2023" name="IMA Fungus">
        <title>Comparative genomic study of the Penicillium genus elucidates a diverse pangenome and 15 lateral gene transfer events.</title>
        <authorList>
            <person name="Petersen C."/>
            <person name="Sorensen T."/>
            <person name="Nielsen M.R."/>
            <person name="Sondergaard T.E."/>
            <person name="Sorensen J.L."/>
            <person name="Fitzpatrick D.A."/>
            <person name="Frisvad J.C."/>
            <person name="Nielsen K.L."/>
        </authorList>
    </citation>
    <scope>NUCLEOTIDE SEQUENCE</scope>
    <source>
        <strain evidence="3">IBT 34128</strain>
    </source>
</reference>
<feature type="region of interest" description="Disordered" evidence="1">
    <location>
        <begin position="1801"/>
        <end position="1899"/>
    </location>
</feature>
<feature type="compositionally biased region" description="Basic and acidic residues" evidence="1">
    <location>
        <begin position="672"/>
        <end position="692"/>
    </location>
</feature>
<protein>
    <recommendedName>
        <fullName evidence="2">DMAP1-binding domain-containing protein</fullName>
    </recommendedName>
</protein>
<keyword evidence="4" id="KW-1185">Reference proteome</keyword>
<dbReference type="InterPro" id="IPR010506">
    <property type="entry name" value="DMAP1-bd"/>
</dbReference>
<evidence type="ECO:0000313" key="3">
    <source>
        <dbReference type="EMBL" id="KAJ5091166.1"/>
    </source>
</evidence>
<dbReference type="EMBL" id="JAPMSZ010000009">
    <property type="protein sequence ID" value="KAJ5091166.1"/>
    <property type="molecule type" value="Genomic_DNA"/>
</dbReference>
<dbReference type="GeneID" id="81395733"/>
<feature type="region of interest" description="Disordered" evidence="1">
    <location>
        <begin position="1653"/>
        <end position="1700"/>
    </location>
</feature>